<dbReference type="Proteomes" id="UP000241238">
    <property type="component" value="Plasmid pFvar_27725"/>
</dbReference>
<dbReference type="GeneID" id="77469359"/>
<protein>
    <submittedName>
        <fullName evidence="1">Uncharacterized protein</fullName>
    </submittedName>
</protein>
<dbReference type="RefSeq" id="WP_005950180.1">
    <property type="nucleotide sequence ID" value="NZ_CP028104.1"/>
</dbReference>
<dbReference type="EMBL" id="CP028104">
    <property type="protein sequence ID" value="AVQ32597.1"/>
    <property type="molecule type" value="Genomic_DNA"/>
</dbReference>
<name>A0ABM6U850_FUSVA</name>
<organism evidence="1 2">
    <name type="scientific">Fusobacterium varium ATCC 27725</name>
    <dbReference type="NCBI Taxonomy" id="469618"/>
    <lineage>
        <taxon>Bacteria</taxon>
        <taxon>Fusobacteriati</taxon>
        <taxon>Fusobacteriota</taxon>
        <taxon>Fusobacteriia</taxon>
        <taxon>Fusobacteriales</taxon>
        <taxon>Fusobacteriaceae</taxon>
        <taxon>Fusobacterium</taxon>
    </lineage>
</organism>
<keyword evidence="2" id="KW-1185">Reference proteome</keyword>
<accession>A0ABM6U850</accession>
<keyword evidence="1" id="KW-0614">Plasmid</keyword>
<sequence length="77" mass="9165">MSLRKDKADLELLKLLNYEVLRTETKKEMKGNFIYTKVVETWGNRITGRSVELHYTKDYERIDDDSDKNFLLTTGNY</sequence>
<geneLocation type="plasmid" evidence="2">
    <name>pfvar_27725</name>
</geneLocation>
<evidence type="ECO:0000313" key="1">
    <source>
        <dbReference type="EMBL" id="AVQ32597.1"/>
    </source>
</evidence>
<reference evidence="2" key="1">
    <citation type="journal article" date="2018" name="MSphere">
        <title>Fusobacterium Genomics Using MinION and Illumina Sequencing Enables Genome Completion and Correction.</title>
        <authorList>
            <person name="Todd S.M."/>
            <person name="Settlage R.E."/>
            <person name="Lahmers K.K."/>
            <person name="Slade D.J."/>
        </authorList>
    </citation>
    <scope>NUCLEOTIDE SEQUENCE [LARGE SCALE GENOMIC DNA]</scope>
    <source>
        <strain evidence="2">ATCC 27725</strain>
    </source>
</reference>
<proteinExistence type="predicted"/>
<gene>
    <name evidence="1" type="ORF">C4N18_15225</name>
</gene>
<evidence type="ECO:0000313" key="2">
    <source>
        <dbReference type="Proteomes" id="UP000241238"/>
    </source>
</evidence>